<evidence type="ECO:0000256" key="7">
    <source>
        <dbReference type="SAM" id="MobiDB-lite"/>
    </source>
</evidence>
<feature type="compositionally biased region" description="Polar residues" evidence="7">
    <location>
        <begin position="7"/>
        <end position="19"/>
    </location>
</feature>
<evidence type="ECO:0000256" key="5">
    <source>
        <dbReference type="ARBA" id="ARBA00023228"/>
    </source>
</evidence>
<dbReference type="Pfam" id="PF10158">
    <property type="entry name" value="LOH1CR12"/>
    <property type="match status" value="1"/>
</dbReference>
<reference evidence="8 9" key="1">
    <citation type="journal article" date="2015" name="Genome Biol. Evol.">
        <title>Phylogenomic analyses indicate that early fungi evolved digesting cell walls of algal ancestors of land plants.</title>
        <authorList>
            <person name="Chang Y."/>
            <person name="Wang S."/>
            <person name="Sekimoto S."/>
            <person name="Aerts A.L."/>
            <person name="Choi C."/>
            <person name="Clum A."/>
            <person name="LaButti K.M."/>
            <person name="Lindquist E.A."/>
            <person name="Yee Ngan C."/>
            <person name="Ohm R.A."/>
            <person name="Salamov A.A."/>
            <person name="Grigoriev I.V."/>
            <person name="Spatafora J.W."/>
            <person name="Berbee M.L."/>
        </authorList>
    </citation>
    <scope>NUCLEOTIDE SEQUENCE [LARGE SCALE GENOMIC DNA]</scope>
    <source>
        <strain evidence="8 9">NRRL 28638</strain>
    </source>
</reference>
<dbReference type="InterPro" id="IPR018780">
    <property type="entry name" value="TBORCS5"/>
</dbReference>
<evidence type="ECO:0000256" key="1">
    <source>
        <dbReference type="ARBA" id="ARBA00004122"/>
    </source>
</evidence>
<name>A0A137PAY9_CONC2</name>
<dbReference type="EMBL" id="KQ964459">
    <property type="protein sequence ID" value="KXN72173.1"/>
    <property type="molecule type" value="Genomic_DNA"/>
</dbReference>
<dbReference type="PANTHER" id="PTHR31634">
    <property type="entry name" value="BLOC-1-RELATED COMPLEX SUBUNIT 5"/>
    <property type="match status" value="1"/>
</dbReference>
<feature type="region of interest" description="Disordered" evidence="7">
    <location>
        <begin position="1"/>
        <end position="26"/>
    </location>
</feature>
<dbReference type="AlphaFoldDB" id="A0A137PAY9"/>
<comment type="subcellular location">
    <subcellularLocation>
        <location evidence="1">Lysosome membrane</location>
        <topology evidence="1">Lipid-anchor</topology>
        <orientation evidence="1">Cytoplasmic side</orientation>
    </subcellularLocation>
</comment>
<evidence type="ECO:0000313" key="8">
    <source>
        <dbReference type="EMBL" id="KXN72173.1"/>
    </source>
</evidence>
<dbReference type="STRING" id="796925.A0A137PAY9"/>
<feature type="region of interest" description="Disordered" evidence="7">
    <location>
        <begin position="391"/>
        <end position="417"/>
    </location>
</feature>
<organism evidence="8 9">
    <name type="scientific">Conidiobolus coronatus (strain ATCC 28846 / CBS 209.66 / NRRL 28638)</name>
    <name type="common">Delacroixia coronata</name>
    <dbReference type="NCBI Taxonomy" id="796925"/>
    <lineage>
        <taxon>Eukaryota</taxon>
        <taxon>Fungi</taxon>
        <taxon>Fungi incertae sedis</taxon>
        <taxon>Zoopagomycota</taxon>
        <taxon>Entomophthoromycotina</taxon>
        <taxon>Entomophthoromycetes</taxon>
        <taxon>Entomophthorales</taxon>
        <taxon>Ancylistaceae</taxon>
        <taxon>Conidiobolus</taxon>
    </lineage>
</organism>
<dbReference type="PANTHER" id="PTHR31634:SF2">
    <property type="entry name" value="BLOC-1-RELATED COMPLEX SUBUNIT 5"/>
    <property type="match status" value="1"/>
</dbReference>
<keyword evidence="9" id="KW-1185">Reference proteome</keyword>
<sequence length="445" mass="50952">MDRQHLSVPTATKTRSNHYSIDHQSKPVNIGKMTNSLELNDTSILSTSAPLFNPLTLSDSFPEEEEEEIYENEKFPEIKETNTKMWGGNNEGLKLKEFRNSTPVYSTNQIITVNKFTKGSKANKDPIIQKLEEIPKFEPFVQTTSHSFPFQGFWSKQPTHTNQFGFSNTALDSTFLICSTYQNFIKSKVANICEEQKRLKSDIKNIDQWTDQVFNRNLTNLNVIKHTGEQVEIINQLKTEIETTHQLIKNIFKSIEKLNSHLSPNERIGYLKFEYKDHFFNLHQSYRTFMLKGNPPQFSQKLNKHQIYRRSNSTTVSYSVAEVESFRSYSRAELNELAIEEEFAQYYRPSSSMSKHSLEGTNSAIHLLQNIVHNRQPSSSSQIYKGYSPSIRASSPCSIQTSNRYSPPSTPVNSIPSPSIHHLINLTMANSPTHPPATLLSKTND</sequence>
<protein>
    <recommendedName>
        <fullName evidence="3">BLOC-1-related complex subunit 5</fullName>
    </recommendedName>
</protein>
<dbReference type="Proteomes" id="UP000070444">
    <property type="component" value="Unassembled WGS sequence"/>
</dbReference>
<evidence type="ECO:0000313" key="9">
    <source>
        <dbReference type="Proteomes" id="UP000070444"/>
    </source>
</evidence>
<evidence type="ECO:0000256" key="2">
    <source>
        <dbReference type="ARBA" id="ARBA00010235"/>
    </source>
</evidence>
<dbReference type="GO" id="GO:0072384">
    <property type="term" value="P:organelle transport along microtubule"/>
    <property type="evidence" value="ECO:0007669"/>
    <property type="project" value="TreeGrafter"/>
</dbReference>
<proteinExistence type="inferred from homology"/>
<keyword evidence="4" id="KW-0472">Membrane</keyword>
<evidence type="ECO:0000256" key="4">
    <source>
        <dbReference type="ARBA" id="ARBA00023136"/>
    </source>
</evidence>
<comment type="similarity">
    <text evidence="2">Belongs to the BORCS5 family.</text>
</comment>
<gene>
    <name evidence="8" type="ORF">CONCODRAFT_69289</name>
</gene>
<dbReference type="GO" id="GO:0032418">
    <property type="term" value="P:lysosome localization"/>
    <property type="evidence" value="ECO:0007669"/>
    <property type="project" value="InterPro"/>
</dbReference>
<evidence type="ECO:0000256" key="6">
    <source>
        <dbReference type="ARBA" id="ARBA00023288"/>
    </source>
</evidence>
<dbReference type="CDD" id="cd22789">
    <property type="entry name" value="BORCS5-like"/>
    <property type="match status" value="1"/>
</dbReference>
<keyword evidence="5" id="KW-0458">Lysosome</keyword>
<accession>A0A137PAY9</accession>
<dbReference type="OrthoDB" id="10035640at2759"/>
<evidence type="ECO:0000256" key="3">
    <source>
        <dbReference type="ARBA" id="ARBA00022300"/>
    </source>
</evidence>
<keyword evidence="6" id="KW-0449">Lipoprotein</keyword>
<dbReference type="GO" id="GO:0099078">
    <property type="term" value="C:BORC complex"/>
    <property type="evidence" value="ECO:0007669"/>
    <property type="project" value="TreeGrafter"/>
</dbReference>